<feature type="compositionally biased region" description="Basic and acidic residues" evidence="1">
    <location>
        <begin position="65"/>
        <end position="95"/>
    </location>
</feature>
<evidence type="ECO:0000313" key="3">
    <source>
        <dbReference type="Proteomes" id="UP000516444"/>
    </source>
</evidence>
<evidence type="ECO:0000256" key="1">
    <source>
        <dbReference type="SAM" id="MobiDB-lite"/>
    </source>
</evidence>
<organism evidence="2 3">
    <name type="scientific">Streptomyces aurantiacus</name>
    <dbReference type="NCBI Taxonomy" id="47760"/>
    <lineage>
        <taxon>Bacteria</taxon>
        <taxon>Bacillati</taxon>
        <taxon>Actinomycetota</taxon>
        <taxon>Actinomycetes</taxon>
        <taxon>Kitasatosporales</taxon>
        <taxon>Streptomycetaceae</taxon>
        <taxon>Streptomyces</taxon>
        <taxon>Streptomyces aurantiacus group</taxon>
    </lineage>
</organism>
<dbReference type="EMBL" id="AP023440">
    <property type="protein sequence ID" value="BCL26439.1"/>
    <property type="molecule type" value="Genomic_DNA"/>
</dbReference>
<dbReference type="Proteomes" id="UP000516444">
    <property type="component" value="Chromosome"/>
</dbReference>
<dbReference type="KEGG" id="sgm:GCM10017557_12980"/>
<keyword evidence="3" id="KW-1185">Reference proteome</keyword>
<feature type="region of interest" description="Disordered" evidence="1">
    <location>
        <begin position="54"/>
        <end position="122"/>
    </location>
</feature>
<dbReference type="AlphaFoldDB" id="A0A7G1NUB1"/>
<reference evidence="2 3" key="1">
    <citation type="journal article" date="2014" name="Int. J. Syst. Evol. Microbiol.">
        <title>Complete genome sequence of Corynebacterium casei LMG S-19264T (=DSM 44701T), isolated from a smear-ripened cheese.</title>
        <authorList>
            <consortium name="US DOE Joint Genome Institute (JGI-PGF)"/>
            <person name="Walter F."/>
            <person name="Albersmeier A."/>
            <person name="Kalinowski J."/>
            <person name="Ruckert C."/>
        </authorList>
    </citation>
    <scope>NUCLEOTIDE SEQUENCE [LARGE SCALE GENOMIC DNA]</scope>
    <source>
        <strain evidence="2 3">JCM 4677</strain>
    </source>
</reference>
<proteinExistence type="predicted"/>
<evidence type="ECO:0000313" key="2">
    <source>
        <dbReference type="EMBL" id="BCL26439.1"/>
    </source>
</evidence>
<gene>
    <name evidence="2" type="ORF">GCM10017557_12980</name>
</gene>
<accession>A0A7G1NUB1</accession>
<protein>
    <submittedName>
        <fullName evidence="2">Uncharacterized protein</fullName>
    </submittedName>
</protein>
<sequence>MQQTPEKVLDQCGAFGGHPGVFGRGERECFQYGHRLGLPRRCGGHVREEVVDQFGPVGDTFGGESEERFQEPRRPVEDEAPRPRHGQRDEFRGEGVRAQPLQEVGPRCSTQHPRGPLPVVGTVEQPGQYELLRGRQRTAGVVDEVFGERVHRVRGRRPFAEQCGQLGPPCDGMQFQDVHRPGVHLEVPVGQEPGGRGFGGDLTPQFGGEQGGLHLRGEFTPGHAPAVGRQFDGTCPTLGRRQRGQFPDDSRDVAGLHKFDQLRV</sequence>
<name>A0A7G1NUB1_9ACTN</name>